<comment type="caution">
    <text evidence="3">The sequence shown here is derived from an EMBL/GenBank/DDBJ whole genome shotgun (WGS) entry which is preliminary data.</text>
</comment>
<keyword evidence="2" id="KW-1133">Transmembrane helix</keyword>
<protein>
    <recommendedName>
        <fullName evidence="5">Transmembrane protein</fullName>
    </recommendedName>
</protein>
<dbReference type="Gene3D" id="2.60.120.260">
    <property type="entry name" value="Galactose-binding domain-like"/>
    <property type="match status" value="2"/>
</dbReference>
<evidence type="ECO:0008006" key="5">
    <source>
        <dbReference type="Google" id="ProtNLM"/>
    </source>
</evidence>
<feature type="compositionally biased region" description="Low complexity" evidence="1">
    <location>
        <begin position="408"/>
        <end position="423"/>
    </location>
</feature>
<evidence type="ECO:0000256" key="2">
    <source>
        <dbReference type="SAM" id="Phobius"/>
    </source>
</evidence>
<evidence type="ECO:0000256" key="1">
    <source>
        <dbReference type="SAM" id="MobiDB-lite"/>
    </source>
</evidence>
<dbReference type="AlphaFoldDB" id="A0AAD6SJI0"/>
<keyword evidence="4" id="KW-1185">Reference proteome</keyword>
<evidence type="ECO:0000313" key="3">
    <source>
        <dbReference type="EMBL" id="KAJ7028397.1"/>
    </source>
</evidence>
<feature type="region of interest" description="Disordered" evidence="1">
    <location>
        <begin position="370"/>
        <end position="431"/>
    </location>
</feature>
<gene>
    <name evidence="3" type="ORF">C8F04DRAFT_1007458</name>
</gene>
<proteinExistence type="predicted"/>
<accession>A0AAD6SJI0</accession>
<name>A0AAD6SJI0_9AGAR</name>
<reference evidence="3" key="1">
    <citation type="submission" date="2023-03" db="EMBL/GenBank/DDBJ databases">
        <title>Massive genome expansion in bonnet fungi (Mycena s.s.) driven by repeated elements and novel gene families across ecological guilds.</title>
        <authorList>
            <consortium name="Lawrence Berkeley National Laboratory"/>
            <person name="Harder C.B."/>
            <person name="Miyauchi S."/>
            <person name="Viragh M."/>
            <person name="Kuo A."/>
            <person name="Thoen E."/>
            <person name="Andreopoulos B."/>
            <person name="Lu D."/>
            <person name="Skrede I."/>
            <person name="Drula E."/>
            <person name="Henrissat B."/>
            <person name="Morin E."/>
            <person name="Kohler A."/>
            <person name="Barry K."/>
            <person name="LaButti K."/>
            <person name="Morin E."/>
            <person name="Salamov A."/>
            <person name="Lipzen A."/>
            <person name="Mereny Z."/>
            <person name="Hegedus B."/>
            <person name="Baldrian P."/>
            <person name="Stursova M."/>
            <person name="Weitz H."/>
            <person name="Taylor A."/>
            <person name="Grigoriev I.V."/>
            <person name="Nagy L.G."/>
            <person name="Martin F."/>
            <person name="Kauserud H."/>
        </authorList>
    </citation>
    <scope>NUCLEOTIDE SEQUENCE</scope>
    <source>
        <strain evidence="3">CBHHK200</strain>
    </source>
</reference>
<sequence>MATSNVAIIDDRNPLVHYVGEWTVAGSPAEFNGTTTFSATEGSTASFTFVGTSVTIYASVAAKEVPDASLNFMVDNIVSGTYTAPSGMASDIHHEALWTSPTLSNGSHILVITQTAAPASVFGVIYLDYLMYTTTTATSAGPYFIDDSDARIKYTPAWRQAGSDNDFQHTSRGSTSTGDSFSLQFEGTAISFHGAINNGSAGAVSNASIVIDEGPKVLFVPPIQTAAVTTNNLIFNSGDLSEGTHTLVVTAENDHTVWSDYFLVSPGTSPISTSSAPPTSSSSSVPPSSSSTHTTTFIGIAAGAVVLVALVAFALFFLRQRRRRRAGGVVELPLSNALIPFSDFESSGAPSIRPFGSNHAYSALSGSDTDYAGESRDPSFSGHSTTPLPASISIGKRAAREALRQNTSSGPSSASGSSQAGLADAPPQYSA</sequence>
<keyword evidence="2" id="KW-0812">Transmembrane</keyword>
<dbReference type="Proteomes" id="UP001218188">
    <property type="component" value="Unassembled WGS sequence"/>
</dbReference>
<dbReference type="EMBL" id="JARJCM010000112">
    <property type="protein sequence ID" value="KAJ7028397.1"/>
    <property type="molecule type" value="Genomic_DNA"/>
</dbReference>
<feature type="transmembrane region" description="Helical" evidence="2">
    <location>
        <begin position="297"/>
        <end position="318"/>
    </location>
</feature>
<keyword evidence="2" id="KW-0472">Membrane</keyword>
<evidence type="ECO:0000313" key="4">
    <source>
        <dbReference type="Proteomes" id="UP001218188"/>
    </source>
</evidence>
<organism evidence="3 4">
    <name type="scientific">Mycena alexandri</name>
    <dbReference type="NCBI Taxonomy" id="1745969"/>
    <lineage>
        <taxon>Eukaryota</taxon>
        <taxon>Fungi</taxon>
        <taxon>Dikarya</taxon>
        <taxon>Basidiomycota</taxon>
        <taxon>Agaricomycotina</taxon>
        <taxon>Agaricomycetes</taxon>
        <taxon>Agaricomycetidae</taxon>
        <taxon>Agaricales</taxon>
        <taxon>Marasmiineae</taxon>
        <taxon>Mycenaceae</taxon>
        <taxon>Mycena</taxon>
    </lineage>
</organism>